<feature type="region of interest" description="Disordered" evidence="4">
    <location>
        <begin position="221"/>
        <end position="255"/>
    </location>
</feature>
<dbReference type="InterPro" id="IPR036390">
    <property type="entry name" value="WH_DNA-bd_sf"/>
</dbReference>
<sequence length="255" mass="27377">MTRLAAIDTVRARLALAVDLGLLLPGERVPPVDDVADALAVSPITARRALESLAEEGVLVRRRGRGGGTFVADVPAHSAVAEIRSYLADAAEVHELIDRRVLLECAVVHHAALAATESDLAVLDLQITRMREARSWTEYHLADESFHVGVAVTSGLDFALPLYRAALAALYRYFLPYPIAFLHGVNDDHADLVAALRRSDPVDAVRIARAHVEALHRTMFVGLPQPPNDAPTAVTATPPSRSPDPLPDAAPHSDG</sequence>
<evidence type="ECO:0000256" key="2">
    <source>
        <dbReference type="ARBA" id="ARBA00023125"/>
    </source>
</evidence>
<dbReference type="PANTHER" id="PTHR43537">
    <property type="entry name" value="TRANSCRIPTIONAL REGULATOR, GNTR FAMILY"/>
    <property type="match status" value="1"/>
</dbReference>
<dbReference type="EMBL" id="SOFS01000005">
    <property type="protein sequence ID" value="TFC23718.1"/>
    <property type="molecule type" value="Genomic_DNA"/>
</dbReference>
<dbReference type="InterPro" id="IPR011711">
    <property type="entry name" value="GntR_C"/>
</dbReference>
<dbReference type="Proteomes" id="UP000297604">
    <property type="component" value="Unassembled WGS sequence"/>
</dbReference>
<evidence type="ECO:0000256" key="4">
    <source>
        <dbReference type="SAM" id="MobiDB-lite"/>
    </source>
</evidence>
<feature type="domain" description="HTH gntR-type" evidence="5">
    <location>
        <begin position="4"/>
        <end position="74"/>
    </location>
</feature>
<dbReference type="Gene3D" id="1.20.120.530">
    <property type="entry name" value="GntR ligand-binding domain-like"/>
    <property type="match status" value="1"/>
</dbReference>
<organism evidence="6 7">
    <name type="scientific">Cryobacterium glucosi</name>
    <dbReference type="NCBI Taxonomy" id="1259175"/>
    <lineage>
        <taxon>Bacteria</taxon>
        <taxon>Bacillati</taxon>
        <taxon>Actinomycetota</taxon>
        <taxon>Actinomycetes</taxon>
        <taxon>Micrococcales</taxon>
        <taxon>Microbacteriaceae</taxon>
        <taxon>Cryobacterium</taxon>
    </lineage>
</organism>
<dbReference type="InterPro" id="IPR036388">
    <property type="entry name" value="WH-like_DNA-bd_sf"/>
</dbReference>
<gene>
    <name evidence="6" type="ORF">E3O46_00550</name>
</gene>
<evidence type="ECO:0000313" key="6">
    <source>
        <dbReference type="EMBL" id="TFC23718.1"/>
    </source>
</evidence>
<dbReference type="PANTHER" id="PTHR43537:SF45">
    <property type="entry name" value="GNTR FAMILY REGULATORY PROTEIN"/>
    <property type="match status" value="1"/>
</dbReference>
<dbReference type="InterPro" id="IPR000524">
    <property type="entry name" value="Tscrpt_reg_HTH_GntR"/>
</dbReference>
<dbReference type="SUPFAM" id="SSF48008">
    <property type="entry name" value="GntR ligand-binding domain-like"/>
    <property type="match status" value="1"/>
</dbReference>
<accession>A0ABY2IVD8</accession>
<reference evidence="6 7" key="1">
    <citation type="submission" date="2019-03" db="EMBL/GenBank/DDBJ databases">
        <title>Genomics of glacier-inhabiting Cryobacterium strains.</title>
        <authorList>
            <person name="Liu Q."/>
            <person name="Xin Y.-H."/>
        </authorList>
    </citation>
    <scope>NUCLEOTIDE SEQUENCE [LARGE SCALE GENOMIC DNA]</scope>
    <source>
        <strain evidence="6 7">MDB1-5</strain>
    </source>
</reference>
<keyword evidence="7" id="KW-1185">Reference proteome</keyword>
<dbReference type="Gene3D" id="1.10.10.10">
    <property type="entry name" value="Winged helix-like DNA-binding domain superfamily/Winged helix DNA-binding domain"/>
    <property type="match status" value="1"/>
</dbReference>
<evidence type="ECO:0000256" key="3">
    <source>
        <dbReference type="ARBA" id="ARBA00023163"/>
    </source>
</evidence>
<evidence type="ECO:0000313" key="7">
    <source>
        <dbReference type="Proteomes" id="UP000297604"/>
    </source>
</evidence>
<protein>
    <submittedName>
        <fullName evidence="6">GntR family transcriptional regulator</fullName>
    </submittedName>
</protein>
<keyword evidence="2" id="KW-0238">DNA-binding</keyword>
<dbReference type="Pfam" id="PF00392">
    <property type="entry name" value="GntR"/>
    <property type="match status" value="1"/>
</dbReference>
<evidence type="ECO:0000259" key="5">
    <source>
        <dbReference type="PROSITE" id="PS50949"/>
    </source>
</evidence>
<keyword evidence="3" id="KW-0804">Transcription</keyword>
<dbReference type="Pfam" id="PF07729">
    <property type="entry name" value="FCD"/>
    <property type="match status" value="1"/>
</dbReference>
<keyword evidence="1" id="KW-0805">Transcription regulation</keyword>
<evidence type="ECO:0000256" key="1">
    <source>
        <dbReference type="ARBA" id="ARBA00023015"/>
    </source>
</evidence>
<dbReference type="SMART" id="SM00895">
    <property type="entry name" value="FCD"/>
    <property type="match status" value="1"/>
</dbReference>
<dbReference type="SUPFAM" id="SSF46785">
    <property type="entry name" value="Winged helix' DNA-binding domain"/>
    <property type="match status" value="1"/>
</dbReference>
<comment type="caution">
    <text evidence="6">The sequence shown here is derived from an EMBL/GenBank/DDBJ whole genome shotgun (WGS) entry which is preliminary data.</text>
</comment>
<name>A0ABY2IVD8_9MICO</name>
<dbReference type="SMART" id="SM00345">
    <property type="entry name" value="HTH_GNTR"/>
    <property type="match status" value="1"/>
</dbReference>
<proteinExistence type="predicted"/>
<dbReference type="InterPro" id="IPR008920">
    <property type="entry name" value="TF_FadR/GntR_C"/>
</dbReference>
<dbReference type="PROSITE" id="PS50949">
    <property type="entry name" value="HTH_GNTR"/>
    <property type="match status" value="1"/>
</dbReference>